<keyword evidence="10" id="KW-1185">Reference proteome</keyword>
<dbReference type="SUPFAM" id="SSF51730">
    <property type="entry name" value="FAD-linked oxidoreductase"/>
    <property type="match status" value="1"/>
</dbReference>
<evidence type="ECO:0000313" key="10">
    <source>
        <dbReference type="Proteomes" id="UP000238634"/>
    </source>
</evidence>
<reference evidence="9 10" key="2">
    <citation type="submission" date="2018-03" db="EMBL/GenBank/DDBJ databases">
        <title>The ancient ancestry and fast evolution of plastids.</title>
        <authorList>
            <person name="Moore K.R."/>
            <person name="Magnabosco C."/>
            <person name="Momper L."/>
            <person name="Gold D.A."/>
            <person name="Bosak T."/>
            <person name="Fournier G.P."/>
        </authorList>
    </citation>
    <scope>NUCLEOTIDE SEQUENCE [LARGE SCALE GENOMIC DNA]</scope>
    <source>
        <strain evidence="9 10">ULC007</strain>
    </source>
</reference>
<protein>
    <recommendedName>
        <fullName evidence="8">Methylenetetrahydrofolate reductase</fullName>
    </recommendedName>
</protein>
<comment type="cofactor">
    <cofactor evidence="1 8">
        <name>FAD</name>
        <dbReference type="ChEBI" id="CHEBI:57692"/>
    </cofactor>
</comment>
<comment type="catalytic activity">
    <reaction evidence="7">
        <text>(6S)-5-methyl-5,6,7,8-tetrahydrofolate + NAD(+) = (6R)-5,10-methylene-5,6,7,8-tetrahydrofolate + NADH + H(+)</text>
        <dbReference type="Rhea" id="RHEA:19821"/>
        <dbReference type="ChEBI" id="CHEBI:15378"/>
        <dbReference type="ChEBI" id="CHEBI:15636"/>
        <dbReference type="ChEBI" id="CHEBI:18608"/>
        <dbReference type="ChEBI" id="CHEBI:57540"/>
        <dbReference type="ChEBI" id="CHEBI:57945"/>
        <dbReference type="EC" id="1.5.1.54"/>
    </reaction>
    <physiologicalReaction direction="right-to-left" evidence="7">
        <dbReference type="Rhea" id="RHEA:19823"/>
    </physiologicalReaction>
</comment>
<comment type="caution">
    <text evidence="9">The sequence shown here is derived from an EMBL/GenBank/DDBJ whole genome shotgun (WGS) entry which is preliminary data.</text>
</comment>
<dbReference type="STRING" id="1920490.GCA_001895925_00639"/>
<comment type="similarity">
    <text evidence="3 8">Belongs to the methylenetetrahydrofolate reductase family.</text>
</comment>
<keyword evidence="5 8" id="KW-0274">FAD</keyword>
<evidence type="ECO:0000256" key="5">
    <source>
        <dbReference type="ARBA" id="ARBA00022827"/>
    </source>
</evidence>
<dbReference type="GO" id="GO:0071949">
    <property type="term" value="F:FAD binding"/>
    <property type="evidence" value="ECO:0007669"/>
    <property type="project" value="TreeGrafter"/>
</dbReference>
<dbReference type="OrthoDB" id="9803687at2"/>
<organism evidence="9 10">
    <name type="scientific">Phormidesmis priestleyi ULC007</name>
    <dbReference type="NCBI Taxonomy" id="1920490"/>
    <lineage>
        <taxon>Bacteria</taxon>
        <taxon>Bacillati</taxon>
        <taxon>Cyanobacteriota</taxon>
        <taxon>Cyanophyceae</taxon>
        <taxon>Leptolyngbyales</taxon>
        <taxon>Leptolyngbyaceae</taxon>
        <taxon>Phormidesmis</taxon>
    </lineage>
</organism>
<dbReference type="UniPathway" id="UPA00193"/>
<dbReference type="GO" id="GO:0035999">
    <property type="term" value="P:tetrahydrofolate interconversion"/>
    <property type="evidence" value="ECO:0007669"/>
    <property type="project" value="UniProtKB-UniPathway"/>
</dbReference>
<keyword evidence="6 8" id="KW-0560">Oxidoreductase</keyword>
<dbReference type="EMBL" id="PVWG01000001">
    <property type="protein sequence ID" value="PSB22253.1"/>
    <property type="molecule type" value="Genomic_DNA"/>
</dbReference>
<dbReference type="PANTHER" id="PTHR45754:SF3">
    <property type="entry name" value="METHYLENETETRAHYDROFOLATE REDUCTASE (NADPH)"/>
    <property type="match status" value="1"/>
</dbReference>
<dbReference type="GO" id="GO:0005829">
    <property type="term" value="C:cytosol"/>
    <property type="evidence" value="ECO:0007669"/>
    <property type="project" value="TreeGrafter"/>
</dbReference>
<evidence type="ECO:0000256" key="4">
    <source>
        <dbReference type="ARBA" id="ARBA00022630"/>
    </source>
</evidence>
<keyword evidence="4 8" id="KW-0285">Flavoprotein</keyword>
<evidence type="ECO:0000256" key="8">
    <source>
        <dbReference type="RuleBase" id="RU003862"/>
    </source>
</evidence>
<sequence length="348" mass="38526">MITFNRLQTLFTTNPFHQWSSLLTTGHFKSAKTRSFSRLQTLLAAGHFVVSAELTPPRHYKTEAFTTNAEKIAAYIDLVQINDNAMAQARLSTLVAAQLMQRSGIESVVQLTLRHRNRIALQSDLLGLAASDIRNVIVLGGYPCSAGSDPDAKDATDLSTLDAIAALTRLTTQGQLFNGQQIAPPPDFYVGSIATSAVTDLEASMAQLTDKIDRGAKFIQLQATFELAETERWMAEVRARNLHKRAHFLAALYPFNGLKSLERLSQIPGLSIPESLMMRISQSRDRRSESLKANLELVEGIRAIEGIRGLHFRAIPPREWLPKISELIRTVSQRVAIGELKVQNPLEG</sequence>
<comment type="pathway">
    <text evidence="2 8">One-carbon metabolism; tetrahydrofolate interconversion.</text>
</comment>
<reference evidence="9 10" key="1">
    <citation type="submission" date="2018-02" db="EMBL/GenBank/DDBJ databases">
        <authorList>
            <person name="Cohen D.B."/>
            <person name="Kent A.D."/>
        </authorList>
    </citation>
    <scope>NUCLEOTIDE SEQUENCE [LARGE SCALE GENOMIC DNA]</scope>
    <source>
        <strain evidence="9 10">ULC007</strain>
    </source>
</reference>
<evidence type="ECO:0000256" key="6">
    <source>
        <dbReference type="ARBA" id="ARBA00023002"/>
    </source>
</evidence>
<accession>A0A2T1DP22</accession>
<dbReference type="Pfam" id="PF02219">
    <property type="entry name" value="MTHFR"/>
    <property type="match status" value="1"/>
</dbReference>
<evidence type="ECO:0000256" key="7">
    <source>
        <dbReference type="ARBA" id="ARBA00048628"/>
    </source>
</evidence>
<dbReference type="AlphaFoldDB" id="A0A2T1DP22"/>
<evidence type="ECO:0000256" key="3">
    <source>
        <dbReference type="ARBA" id="ARBA00006743"/>
    </source>
</evidence>
<dbReference type="GO" id="GO:0106312">
    <property type="term" value="F:methylenetetrahydrofolate reductase (NADH) activity"/>
    <property type="evidence" value="ECO:0007669"/>
    <property type="project" value="UniProtKB-EC"/>
</dbReference>
<dbReference type="Proteomes" id="UP000238634">
    <property type="component" value="Unassembled WGS sequence"/>
</dbReference>
<dbReference type="GO" id="GO:0009086">
    <property type="term" value="P:methionine biosynthetic process"/>
    <property type="evidence" value="ECO:0007669"/>
    <property type="project" value="TreeGrafter"/>
</dbReference>
<gene>
    <name evidence="9" type="ORF">C7B65_00460</name>
</gene>
<dbReference type="InterPro" id="IPR029041">
    <property type="entry name" value="FAD-linked_oxidoreductase-like"/>
</dbReference>
<name>A0A2T1DP22_9CYAN</name>
<evidence type="ECO:0000313" key="9">
    <source>
        <dbReference type="EMBL" id="PSB22253.1"/>
    </source>
</evidence>
<dbReference type="InterPro" id="IPR003171">
    <property type="entry name" value="Mehydrof_redctse-like"/>
</dbReference>
<dbReference type="RefSeq" id="WP_073068953.1">
    <property type="nucleotide sequence ID" value="NZ_MPPI01000001.1"/>
</dbReference>
<evidence type="ECO:0000256" key="1">
    <source>
        <dbReference type="ARBA" id="ARBA00001974"/>
    </source>
</evidence>
<proteinExistence type="inferred from homology"/>
<dbReference type="PANTHER" id="PTHR45754">
    <property type="entry name" value="METHYLENETETRAHYDROFOLATE REDUCTASE"/>
    <property type="match status" value="1"/>
</dbReference>
<dbReference type="Gene3D" id="3.20.20.220">
    <property type="match status" value="1"/>
</dbReference>
<evidence type="ECO:0000256" key="2">
    <source>
        <dbReference type="ARBA" id="ARBA00004777"/>
    </source>
</evidence>